<dbReference type="GO" id="GO:0043843">
    <property type="term" value="F:ADP-specific glucokinase activity"/>
    <property type="evidence" value="ECO:0007669"/>
    <property type="project" value="TreeGrafter"/>
</dbReference>
<evidence type="ECO:0000256" key="3">
    <source>
        <dbReference type="ARBA" id="ARBA00022777"/>
    </source>
</evidence>
<evidence type="ECO:0000256" key="2">
    <source>
        <dbReference type="ARBA" id="ARBA00022723"/>
    </source>
</evidence>
<keyword evidence="2" id="KW-0479">Metal-binding</keyword>
<dbReference type="PANTHER" id="PTHR21208">
    <property type="entry name" value="ADP-DEPENDENT GLUCOKINASE"/>
    <property type="match status" value="1"/>
</dbReference>
<proteinExistence type="predicted"/>
<dbReference type="PANTHER" id="PTHR21208:SF1">
    <property type="entry name" value="ADP-DEPENDENT GLUCOKINASE"/>
    <property type="match status" value="1"/>
</dbReference>
<keyword evidence="1" id="KW-0808">Transferase</keyword>
<comment type="caution">
    <text evidence="6">The sequence shown here is derived from an EMBL/GenBank/DDBJ whole genome shotgun (WGS) entry which is preliminary data.</text>
</comment>
<gene>
    <name evidence="6" type="ORF">PPRIM_AZ9-3.1.T0280026</name>
</gene>
<dbReference type="GO" id="GO:0006006">
    <property type="term" value="P:glucose metabolic process"/>
    <property type="evidence" value="ECO:0007669"/>
    <property type="project" value="TreeGrafter"/>
</dbReference>
<dbReference type="PROSITE" id="PS51255">
    <property type="entry name" value="ADPK"/>
    <property type="match status" value="1"/>
</dbReference>
<evidence type="ECO:0000256" key="5">
    <source>
        <dbReference type="SAM" id="SignalP"/>
    </source>
</evidence>
<dbReference type="Pfam" id="PF04587">
    <property type="entry name" value="ADP_PFK_GK"/>
    <property type="match status" value="1"/>
</dbReference>
<evidence type="ECO:0000313" key="6">
    <source>
        <dbReference type="EMBL" id="CAD8058804.1"/>
    </source>
</evidence>
<dbReference type="AlphaFoldDB" id="A0A8S1L842"/>
<dbReference type="GO" id="GO:0005783">
    <property type="term" value="C:endoplasmic reticulum"/>
    <property type="evidence" value="ECO:0007669"/>
    <property type="project" value="TreeGrafter"/>
</dbReference>
<keyword evidence="5" id="KW-0732">Signal</keyword>
<accession>A0A8S1L842</accession>
<feature type="signal peptide" evidence="5">
    <location>
        <begin position="1"/>
        <end position="22"/>
    </location>
</feature>
<feature type="chain" id="PRO_5035713279" description="ADP-dependent glucokinase" evidence="5">
    <location>
        <begin position="23"/>
        <end position="451"/>
    </location>
</feature>
<dbReference type="Proteomes" id="UP000688137">
    <property type="component" value="Unassembled WGS sequence"/>
</dbReference>
<evidence type="ECO:0000256" key="4">
    <source>
        <dbReference type="ARBA" id="ARBA00022842"/>
    </source>
</evidence>
<keyword evidence="3" id="KW-0418">Kinase</keyword>
<evidence type="ECO:0000313" key="7">
    <source>
        <dbReference type="Proteomes" id="UP000688137"/>
    </source>
</evidence>
<sequence length="451" mass="52329">MKIIFQILLAFWLTWFWVNVEDSVTKSLRILNSNSNKPLKKKILFAFSSDEDIQVQATTLLKELQCSKEDRNMKNICSSILFHFENGLGSELHVTEGFENIVQISKKISTSKDLGGNSAQMALRAFKEGGDVYLSAIMSNHYYQNLFNESIKIVPQSFLREEIQDVHIVINFDEGDVYDTIICQHTNRLYLQNDQDNMRFPGLENLEANINSIHPDLLVIGGFQLMNQKPKKEYEEIILKLEKILIAQKNNLKIHFEMGAFNDENLLYYLIDHIFPHIHSTGMNEQELQLLFNFLTKGQLEQKQINTNEQLQLIVKLLQKQHLERIHFHSQTIQLICSNQDWRDIKPALHRSILVGLIQAMKSYNDNQIDQQFNNSTNLEILLEEEDLILHPNNQTLSQDYLIQNMNFCWNVNNQLKHQCCVAPVLINPHPMRTCGLGDNIGSTSLLYQLQ</sequence>
<organism evidence="6 7">
    <name type="scientific">Paramecium primaurelia</name>
    <dbReference type="NCBI Taxonomy" id="5886"/>
    <lineage>
        <taxon>Eukaryota</taxon>
        <taxon>Sar</taxon>
        <taxon>Alveolata</taxon>
        <taxon>Ciliophora</taxon>
        <taxon>Intramacronucleata</taxon>
        <taxon>Oligohymenophorea</taxon>
        <taxon>Peniculida</taxon>
        <taxon>Parameciidae</taxon>
        <taxon>Paramecium</taxon>
    </lineage>
</organism>
<name>A0A8S1L842_PARPR</name>
<dbReference type="OMA" id="FIHYMGR"/>
<reference evidence="6" key="1">
    <citation type="submission" date="2021-01" db="EMBL/GenBank/DDBJ databases">
        <authorList>
            <consortium name="Genoscope - CEA"/>
            <person name="William W."/>
        </authorList>
    </citation>
    <scope>NUCLEOTIDE SEQUENCE</scope>
</reference>
<keyword evidence="7" id="KW-1185">Reference proteome</keyword>
<keyword evidence="4" id="KW-0460">Magnesium</keyword>
<dbReference type="InterPro" id="IPR007666">
    <property type="entry name" value="ADP_PFK/GK"/>
</dbReference>
<dbReference type="GO" id="GO:0046872">
    <property type="term" value="F:metal ion binding"/>
    <property type="evidence" value="ECO:0007669"/>
    <property type="project" value="UniProtKB-KW"/>
</dbReference>
<evidence type="ECO:0000256" key="1">
    <source>
        <dbReference type="ARBA" id="ARBA00022679"/>
    </source>
</evidence>
<dbReference type="EMBL" id="CAJJDM010000027">
    <property type="protein sequence ID" value="CAD8058804.1"/>
    <property type="molecule type" value="Genomic_DNA"/>
</dbReference>
<evidence type="ECO:0008006" key="8">
    <source>
        <dbReference type="Google" id="ProtNLM"/>
    </source>
</evidence>
<protein>
    <recommendedName>
        <fullName evidence="8">ADP-dependent glucokinase</fullName>
    </recommendedName>
</protein>